<evidence type="ECO:0000256" key="9">
    <source>
        <dbReference type="ARBA" id="ARBA00022949"/>
    </source>
</evidence>
<comment type="subcellular location">
    <subcellularLocation>
        <location evidence="2">Cell junction</location>
        <location evidence="2">Focal adhesion</location>
    </subcellularLocation>
    <subcellularLocation>
        <location evidence="1">Cytoplasm</location>
        <location evidence="1">Cytoskeleton</location>
    </subcellularLocation>
</comment>
<feature type="domain" description="LIM zinc-binding" evidence="15">
    <location>
        <begin position="274"/>
        <end position="331"/>
    </location>
</feature>
<sequence length="405" mass="43036">MHAEVSGEHESLPSQYSSAPAPKASAPPTAPKPALSFLPPPEMGDRPPPAPWAEELKARTNRQGNHNAAPNSAAQPFAKAPAVAPKSGFGGRTTTSSASLASAPKPSPPIAICSFPPPPAAPPAPPAAPPAPPAPPNNMATAPAANHIKSSPFASQMNANQNTAPSPPGPVPSAGGGVPLNMKEVEELERMTKDFIRNMDANAPLITSPPTEVCGKCGEALSRTQPAVRAMDKLFHSTCFCCMSCHRPLQGMQFYDRDGAPQCEDCYVSSLAVCSRCGEKITDRVLKAVGQCFHAHCFRCSTCSCVLEGAPFITDDNNNPYCVQDYHRRFSPMCVSCNEPIIPAPGSEETVRVVALDKNFHLKCYRCEDCARPLSIEADENGCYPLDGKILCMKCHTQRAKQAAH</sequence>
<keyword evidence="11" id="KW-0206">Cytoskeleton</keyword>
<evidence type="ECO:0000256" key="1">
    <source>
        <dbReference type="ARBA" id="ARBA00004245"/>
    </source>
</evidence>
<gene>
    <name evidence="16" type="primary">ZYX</name>
    <name evidence="16" type="synonym">zyx</name>
</gene>
<evidence type="ECO:0000256" key="14">
    <source>
        <dbReference type="SAM" id="MobiDB-lite"/>
    </source>
</evidence>
<dbReference type="GO" id="GO:0005737">
    <property type="term" value="C:cytoplasm"/>
    <property type="evidence" value="ECO:0007669"/>
    <property type="project" value="TreeGrafter"/>
</dbReference>
<feature type="domain" description="LIM zinc-binding" evidence="15">
    <location>
        <begin position="332"/>
        <end position="402"/>
    </location>
</feature>
<keyword evidence="9" id="KW-0965">Cell junction</keyword>
<dbReference type="GO" id="GO:0005925">
    <property type="term" value="C:focal adhesion"/>
    <property type="evidence" value="ECO:0007669"/>
    <property type="project" value="UniProtKB-SubCell"/>
</dbReference>
<evidence type="ECO:0000313" key="17">
    <source>
        <dbReference type="Proteomes" id="UP000005207"/>
    </source>
</evidence>
<proteinExistence type="inferred from homology"/>
<evidence type="ECO:0000256" key="11">
    <source>
        <dbReference type="ARBA" id="ARBA00023212"/>
    </source>
</evidence>
<feature type="compositionally biased region" description="Pro residues" evidence="14">
    <location>
        <begin position="38"/>
        <end position="51"/>
    </location>
</feature>
<dbReference type="FunFam" id="2.10.110.10:FF:000057">
    <property type="entry name" value="Zyxin"/>
    <property type="match status" value="1"/>
</dbReference>
<evidence type="ECO:0000256" key="6">
    <source>
        <dbReference type="ARBA" id="ARBA00022737"/>
    </source>
</evidence>
<dbReference type="PANTHER" id="PTHR24212">
    <property type="entry name" value="ZYXIN/TRIP6"/>
    <property type="match status" value="1"/>
</dbReference>
<feature type="compositionally biased region" description="Pro residues" evidence="14">
    <location>
        <begin position="105"/>
        <end position="136"/>
    </location>
</feature>
<evidence type="ECO:0000313" key="16">
    <source>
        <dbReference type="Ensembl" id="ENSONIP00000067975.1"/>
    </source>
</evidence>
<keyword evidence="6" id="KW-0677">Repeat</keyword>
<evidence type="ECO:0000256" key="13">
    <source>
        <dbReference type="PROSITE-ProRule" id="PRU00125"/>
    </source>
</evidence>
<name>A0A669E4K2_ORENI</name>
<protein>
    <recommendedName>
        <fullName evidence="12">Zyxin</fullName>
    </recommendedName>
</protein>
<evidence type="ECO:0000256" key="7">
    <source>
        <dbReference type="ARBA" id="ARBA00022833"/>
    </source>
</evidence>
<dbReference type="Pfam" id="PF00412">
    <property type="entry name" value="LIM"/>
    <property type="match status" value="3"/>
</dbReference>
<evidence type="ECO:0000256" key="10">
    <source>
        <dbReference type="ARBA" id="ARBA00023038"/>
    </source>
</evidence>
<evidence type="ECO:0000256" key="5">
    <source>
        <dbReference type="ARBA" id="ARBA00022723"/>
    </source>
</evidence>
<dbReference type="GO" id="GO:0007155">
    <property type="term" value="P:cell adhesion"/>
    <property type="evidence" value="ECO:0007669"/>
    <property type="project" value="UniProtKB-KW"/>
</dbReference>
<feature type="region of interest" description="Disordered" evidence="14">
    <location>
        <begin position="1"/>
        <end position="144"/>
    </location>
</feature>
<dbReference type="FunFam" id="2.10.110.10:FF:000027">
    <property type="entry name" value="lipoma-preferred partner isoform X1"/>
    <property type="match status" value="1"/>
</dbReference>
<dbReference type="InterPro" id="IPR001781">
    <property type="entry name" value="Znf_LIM"/>
</dbReference>
<feature type="compositionally biased region" description="Basic and acidic residues" evidence="14">
    <location>
        <begin position="1"/>
        <end position="11"/>
    </location>
</feature>
<dbReference type="PROSITE" id="PS50023">
    <property type="entry name" value="LIM_DOMAIN_2"/>
    <property type="match status" value="3"/>
</dbReference>
<keyword evidence="8" id="KW-0130">Cell adhesion</keyword>
<dbReference type="Gene3D" id="2.10.110.10">
    <property type="entry name" value="Cysteine Rich Protein"/>
    <property type="match status" value="3"/>
</dbReference>
<evidence type="ECO:0000256" key="4">
    <source>
        <dbReference type="ARBA" id="ARBA00022490"/>
    </source>
</evidence>
<keyword evidence="4" id="KW-0963">Cytoplasm</keyword>
<dbReference type="PANTHER" id="PTHR24212:SF1">
    <property type="entry name" value="ZYXIN"/>
    <property type="match status" value="1"/>
</dbReference>
<dbReference type="SMART" id="SM00132">
    <property type="entry name" value="LIM"/>
    <property type="match status" value="3"/>
</dbReference>
<feature type="domain" description="LIM zinc-binding" evidence="15">
    <location>
        <begin position="212"/>
        <end position="273"/>
    </location>
</feature>
<feature type="region of interest" description="Disordered" evidence="14">
    <location>
        <begin position="156"/>
        <end position="176"/>
    </location>
</feature>
<reference evidence="16" key="3">
    <citation type="submission" date="2025-09" db="UniProtKB">
        <authorList>
            <consortium name="Ensembl"/>
        </authorList>
    </citation>
    <scope>IDENTIFICATION</scope>
</reference>
<keyword evidence="17" id="KW-1185">Reference proteome</keyword>
<feature type="compositionally biased region" description="Polar residues" evidence="14">
    <location>
        <begin position="61"/>
        <end position="72"/>
    </location>
</feature>
<evidence type="ECO:0000256" key="8">
    <source>
        <dbReference type="ARBA" id="ARBA00022889"/>
    </source>
</evidence>
<keyword evidence="7 13" id="KW-0862">Zinc</keyword>
<organism evidence="16 17">
    <name type="scientific">Oreochromis niloticus</name>
    <name type="common">Nile tilapia</name>
    <name type="synonym">Tilapia nilotica</name>
    <dbReference type="NCBI Taxonomy" id="8128"/>
    <lineage>
        <taxon>Eukaryota</taxon>
        <taxon>Metazoa</taxon>
        <taxon>Chordata</taxon>
        <taxon>Craniata</taxon>
        <taxon>Vertebrata</taxon>
        <taxon>Euteleostomi</taxon>
        <taxon>Actinopterygii</taxon>
        <taxon>Neopterygii</taxon>
        <taxon>Teleostei</taxon>
        <taxon>Neoteleostei</taxon>
        <taxon>Acanthomorphata</taxon>
        <taxon>Ovalentaria</taxon>
        <taxon>Cichlomorphae</taxon>
        <taxon>Cichliformes</taxon>
        <taxon>Cichlidae</taxon>
        <taxon>African cichlids</taxon>
        <taxon>Pseudocrenilabrinae</taxon>
        <taxon>Oreochromini</taxon>
        <taxon>Oreochromis</taxon>
    </lineage>
</organism>
<evidence type="ECO:0000256" key="2">
    <source>
        <dbReference type="ARBA" id="ARBA00004246"/>
    </source>
</evidence>
<accession>A0A669E4K2</accession>
<feature type="compositionally biased region" description="Low complexity" evidence="14">
    <location>
        <begin position="17"/>
        <end position="27"/>
    </location>
</feature>
<dbReference type="Proteomes" id="UP000005207">
    <property type="component" value="Linkage group LG11"/>
</dbReference>
<dbReference type="GO" id="GO:0007229">
    <property type="term" value="P:integrin-mediated signaling pathway"/>
    <property type="evidence" value="ECO:0007669"/>
    <property type="project" value="TreeGrafter"/>
</dbReference>
<dbReference type="GO" id="GO:0001725">
    <property type="term" value="C:stress fiber"/>
    <property type="evidence" value="ECO:0007669"/>
    <property type="project" value="TreeGrafter"/>
</dbReference>
<keyword evidence="5 13" id="KW-0479">Metal-binding</keyword>
<evidence type="ECO:0000256" key="3">
    <source>
        <dbReference type="ARBA" id="ARBA00009611"/>
    </source>
</evidence>
<reference evidence="16" key="2">
    <citation type="submission" date="2025-08" db="UniProtKB">
        <authorList>
            <consortium name="Ensembl"/>
        </authorList>
    </citation>
    <scope>IDENTIFICATION</scope>
</reference>
<dbReference type="Ensembl" id="ENSONIT00000048650.1">
    <property type="protein sequence ID" value="ENSONIP00000067975.1"/>
    <property type="gene ID" value="ENSONIG00000012889.2"/>
</dbReference>
<dbReference type="SUPFAM" id="SSF57716">
    <property type="entry name" value="Glucocorticoid receptor-like (DNA-binding domain)"/>
    <property type="match status" value="2"/>
</dbReference>
<dbReference type="GO" id="GO:0046872">
    <property type="term" value="F:metal ion binding"/>
    <property type="evidence" value="ECO:0007669"/>
    <property type="project" value="UniProtKB-KW"/>
</dbReference>
<evidence type="ECO:0000256" key="12">
    <source>
        <dbReference type="ARBA" id="ARBA00039396"/>
    </source>
</evidence>
<keyword evidence="10 13" id="KW-0440">LIM domain</keyword>
<dbReference type="AlphaFoldDB" id="A0A669E4K2"/>
<feature type="compositionally biased region" description="Low complexity" evidence="14">
    <location>
        <begin position="73"/>
        <end position="85"/>
    </location>
</feature>
<dbReference type="GO" id="GO:0007179">
    <property type="term" value="P:transforming growth factor beta receptor signaling pathway"/>
    <property type="evidence" value="ECO:0007669"/>
    <property type="project" value="TreeGrafter"/>
</dbReference>
<evidence type="ECO:0000259" key="15">
    <source>
        <dbReference type="PROSITE" id="PS50023"/>
    </source>
</evidence>
<comment type="similarity">
    <text evidence="3">Belongs to the zyxin/ajuba family.</text>
</comment>
<dbReference type="GeneTree" id="ENSGT00940000154273"/>
<reference evidence="17" key="1">
    <citation type="submission" date="2012-01" db="EMBL/GenBank/DDBJ databases">
        <title>The Genome Sequence of Oreochromis niloticus (Nile Tilapia).</title>
        <authorList>
            <consortium name="Broad Institute Genome Assembly Team"/>
            <consortium name="Broad Institute Sequencing Platform"/>
            <person name="Di Palma F."/>
            <person name="Johnson J."/>
            <person name="Lander E.S."/>
            <person name="Lindblad-Toh K."/>
        </authorList>
    </citation>
    <scope>NUCLEOTIDE SEQUENCE [LARGE SCALE GENOMIC DNA]</scope>
</reference>